<protein>
    <submittedName>
        <fullName evidence="2">Uncharacterized protein</fullName>
    </submittedName>
</protein>
<sequence length="339" mass="40637">MAAIPRIVKIDYIQINLRLRTLFRSHQYLTSPQKTKEQLERGHRWLDIFEKARKDDAHSRRLMDRYDRLLEIKTTKERWKQIFDKEMEWSKKMSNRAILTGSIVRPTIYNKPFPRMRPQPIHVSRMIHSRRRARERRGERRQLLLDYKNYIRQEQFFEYKLSQNVQSRGSHFTPIFESLHEWCALILGPLDAALDEIQKSYTLDDARSKSTCSPELLAQVKEARREKIRNKTREKRREQRGEILNHTIGRMRQGPPAPLLALMTDEEKKIDRLIRSPSEGGYTGMMKRKAGVKLKDDHLWRLEDGLKEMQPKLEEMEKEFYALQEEKRNKSNSNTNHLQ</sequence>
<keyword evidence="1" id="KW-0175">Coiled coil</keyword>
<organism evidence="2 3">
    <name type="scientific">Clathrus columnatus</name>
    <dbReference type="NCBI Taxonomy" id="1419009"/>
    <lineage>
        <taxon>Eukaryota</taxon>
        <taxon>Fungi</taxon>
        <taxon>Dikarya</taxon>
        <taxon>Basidiomycota</taxon>
        <taxon>Agaricomycotina</taxon>
        <taxon>Agaricomycetes</taxon>
        <taxon>Phallomycetidae</taxon>
        <taxon>Phallales</taxon>
        <taxon>Clathraceae</taxon>
        <taxon>Clathrus</taxon>
    </lineage>
</organism>
<reference evidence="2" key="1">
    <citation type="submission" date="2021-10" db="EMBL/GenBank/DDBJ databases">
        <title>De novo Genome Assembly of Clathrus columnatus (Basidiomycota, Fungi) Using Illumina and Nanopore Sequence Data.</title>
        <authorList>
            <person name="Ogiso-Tanaka E."/>
            <person name="Itagaki H."/>
            <person name="Hosoya T."/>
            <person name="Hosaka K."/>
        </authorList>
    </citation>
    <scope>NUCLEOTIDE SEQUENCE</scope>
    <source>
        <strain evidence="2">MO-923</strain>
    </source>
</reference>
<name>A0AAV5AAT4_9AGAM</name>
<accession>A0AAV5AAT4</accession>
<proteinExistence type="predicted"/>
<feature type="coiled-coil region" evidence="1">
    <location>
        <begin position="306"/>
        <end position="333"/>
    </location>
</feature>
<dbReference type="Proteomes" id="UP001050691">
    <property type="component" value="Unassembled WGS sequence"/>
</dbReference>
<dbReference type="AlphaFoldDB" id="A0AAV5AAT4"/>
<evidence type="ECO:0000313" key="3">
    <source>
        <dbReference type="Proteomes" id="UP001050691"/>
    </source>
</evidence>
<gene>
    <name evidence="2" type="ORF">Clacol_005984</name>
</gene>
<dbReference type="EMBL" id="BPWL01000007">
    <property type="protein sequence ID" value="GJJ11746.1"/>
    <property type="molecule type" value="Genomic_DNA"/>
</dbReference>
<comment type="caution">
    <text evidence="2">The sequence shown here is derived from an EMBL/GenBank/DDBJ whole genome shotgun (WGS) entry which is preliminary data.</text>
</comment>
<evidence type="ECO:0000256" key="1">
    <source>
        <dbReference type="SAM" id="Coils"/>
    </source>
</evidence>
<keyword evidence="3" id="KW-1185">Reference proteome</keyword>
<evidence type="ECO:0000313" key="2">
    <source>
        <dbReference type="EMBL" id="GJJ11746.1"/>
    </source>
</evidence>